<gene>
    <name evidence="1" type="ORF">GCM10007298_34070</name>
</gene>
<sequence length="50" mass="5435">MSTALETRTDDCSDDTEATAEYVRRLRLALTALHADPLSIDAARDVSALL</sequence>
<dbReference type="EMBL" id="BMCS01000002">
    <property type="protein sequence ID" value="GGF35429.1"/>
    <property type="molecule type" value="Genomic_DNA"/>
</dbReference>
<accession>A0ABQ1V256</accession>
<name>A0ABQ1V256_9NOCA</name>
<evidence type="ECO:0000313" key="2">
    <source>
        <dbReference type="Proteomes" id="UP000632454"/>
    </source>
</evidence>
<dbReference type="RefSeq" id="WP_188491104.1">
    <property type="nucleotide sequence ID" value="NZ_BMCS01000002.1"/>
</dbReference>
<proteinExistence type="predicted"/>
<evidence type="ECO:0000313" key="1">
    <source>
        <dbReference type="EMBL" id="GGF35429.1"/>
    </source>
</evidence>
<protein>
    <submittedName>
        <fullName evidence="1">Uncharacterized protein</fullName>
    </submittedName>
</protein>
<keyword evidence="2" id="KW-1185">Reference proteome</keyword>
<reference evidence="2" key="1">
    <citation type="journal article" date="2019" name="Int. J. Syst. Evol. Microbiol.">
        <title>The Global Catalogue of Microorganisms (GCM) 10K type strain sequencing project: providing services to taxonomists for standard genome sequencing and annotation.</title>
        <authorList>
            <consortium name="The Broad Institute Genomics Platform"/>
            <consortium name="The Broad Institute Genome Sequencing Center for Infectious Disease"/>
            <person name="Wu L."/>
            <person name="Ma J."/>
        </authorList>
    </citation>
    <scope>NUCLEOTIDE SEQUENCE [LARGE SCALE GENOMIC DNA]</scope>
    <source>
        <strain evidence="2">CCM 7855</strain>
    </source>
</reference>
<comment type="caution">
    <text evidence="1">The sequence shown here is derived from an EMBL/GenBank/DDBJ whole genome shotgun (WGS) entry which is preliminary data.</text>
</comment>
<dbReference type="Proteomes" id="UP000632454">
    <property type="component" value="Unassembled WGS sequence"/>
</dbReference>
<organism evidence="1 2">
    <name type="scientific">Williamsia phyllosphaerae</name>
    <dbReference type="NCBI Taxonomy" id="885042"/>
    <lineage>
        <taxon>Bacteria</taxon>
        <taxon>Bacillati</taxon>
        <taxon>Actinomycetota</taxon>
        <taxon>Actinomycetes</taxon>
        <taxon>Mycobacteriales</taxon>
        <taxon>Nocardiaceae</taxon>
        <taxon>Williamsia</taxon>
    </lineage>
</organism>